<keyword evidence="4" id="KW-0597">Phosphoprotein</keyword>
<dbReference type="SMART" id="SM00304">
    <property type="entry name" value="HAMP"/>
    <property type="match status" value="2"/>
</dbReference>
<name>A0ABX5Y1Q9_9BACT</name>
<dbReference type="PRINTS" id="PR00344">
    <property type="entry name" value="BCTRLSENSOR"/>
</dbReference>
<evidence type="ECO:0000259" key="13">
    <source>
        <dbReference type="PROSITE" id="PS50885"/>
    </source>
</evidence>
<evidence type="ECO:0000256" key="8">
    <source>
        <dbReference type="ARBA" id="ARBA00022840"/>
    </source>
</evidence>
<feature type="compositionally biased region" description="Basic and acidic residues" evidence="10">
    <location>
        <begin position="65"/>
        <end position="82"/>
    </location>
</feature>
<keyword evidence="15" id="KW-1185">Reference proteome</keyword>
<evidence type="ECO:0000256" key="1">
    <source>
        <dbReference type="ARBA" id="ARBA00000085"/>
    </source>
</evidence>
<evidence type="ECO:0000256" key="4">
    <source>
        <dbReference type="ARBA" id="ARBA00022553"/>
    </source>
</evidence>
<keyword evidence="5 14" id="KW-0808">Transferase</keyword>
<evidence type="ECO:0000256" key="9">
    <source>
        <dbReference type="ARBA" id="ARBA00023012"/>
    </source>
</evidence>
<dbReference type="Gene3D" id="3.30.565.10">
    <property type="entry name" value="Histidine kinase-like ATPase, C-terminal domain"/>
    <property type="match status" value="1"/>
</dbReference>
<keyword evidence="11" id="KW-1133">Transmembrane helix</keyword>
<evidence type="ECO:0000313" key="15">
    <source>
        <dbReference type="Proteomes" id="UP000318081"/>
    </source>
</evidence>
<keyword evidence="7 14" id="KW-0418">Kinase</keyword>
<gene>
    <name evidence="14" type="primary">todS</name>
    <name evidence="14" type="ORF">TBK1r_72390</name>
</gene>
<comment type="subcellular location">
    <subcellularLocation>
        <location evidence="2">Membrane</location>
    </subcellularLocation>
</comment>
<feature type="domain" description="HAMP" evidence="13">
    <location>
        <begin position="407"/>
        <end position="465"/>
    </location>
</feature>
<comment type="catalytic activity">
    <reaction evidence="1">
        <text>ATP + protein L-histidine = ADP + protein N-phospho-L-histidine.</text>
        <dbReference type="EC" id="2.7.13.3"/>
    </reaction>
</comment>
<dbReference type="Pfam" id="PF02518">
    <property type="entry name" value="HATPase_c"/>
    <property type="match status" value="1"/>
</dbReference>
<dbReference type="SMART" id="SM00387">
    <property type="entry name" value="HATPase_c"/>
    <property type="match status" value="1"/>
</dbReference>
<keyword evidence="6" id="KW-0547">Nucleotide-binding</keyword>
<dbReference type="InterPro" id="IPR003660">
    <property type="entry name" value="HAMP_dom"/>
</dbReference>
<accession>A0ABX5Y1Q9</accession>
<reference evidence="14 15" key="1">
    <citation type="submission" date="2019-02" db="EMBL/GenBank/DDBJ databases">
        <title>Deep-cultivation of Planctomycetes and their phenomic and genomic characterization uncovers novel biology.</title>
        <authorList>
            <person name="Wiegand S."/>
            <person name="Jogler M."/>
            <person name="Boedeker C."/>
            <person name="Pinto D."/>
            <person name="Vollmers J."/>
            <person name="Rivas-Marin E."/>
            <person name="Kohn T."/>
            <person name="Peeters S.H."/>
            <person name="Heuer A."/>
            <person name="Rast P."/>
            <person name="Oberbeckmann S."/>
            <person name="Bunk B."/>
            <person name="Jeske O."/>
            <person name="Meyerdierks A."/>
            <person name="Storesund J.E."/>
            <person name="Kallscheuer N."/>
            <person name="Luecker S."/>
            <person name="Lage O.M."/>
            <person name="Pohl T."/>
            <person name="Merkel B.J."/>
            <person name="Hornburger P."/>
            <person name="Mueller R.-W."/>
            <person name="Bruemmer F."/>
            <person name="Labrenz M."/>
            <person name="Spormann A.M."/>
            <person name="Op den Camp H."/>
            <person name="Overmann J."/>
            <person name="Amann R."/>
            <person name="Jetten M.S.M."/>
            <person name="Mascher T."/>
            <person name="Medema M.H."/>
            <person name="Devos D.P."/>
            <person name="Kaster A.-K."/>
            <person name="Ovreas L."/>
            <person name="Rohde M."/>
            <person name="Galperin M.Y."/>
            <person name="Jogler C."/>
        </authorList>
    </citation>
    <scope>NUCLEOTIDE SEQUENCE [LARGE SCALE GENOMIC DNA]</scope>
    <source>
        <strain evidence="14 15">TBK1r</strain>
    </source>
</reference>
<protein>
    <recommendedName>
        <fullName evidence="3">histidine kinase</fullName>
        <ecNumber evidence="3">2.7.13.3</ecNumber>
    </recommendedName>
</protein>
<evidence type="ECO:0000256" key="3">
    <source>
        <dbReference type="ARBA" id="ARBA00012438"/>
    </source>
</evidence>
<dbReference type="SUPFAM" id="SSF55874">
    <property type="entry name" value="ATPase domain of HSP90 chaperone/DNA topoisomerase II/histidine kinase"/>
    <property type="match status" value="1"/>
</dbReference>
<dbReference type="Gene3D" id="6.10.340.10">
    <property type="match status" value="1"/>
</dbReference>
<feature type="region of interest" description="Disordered" evidence="10">
    <location>
        <begin position="729"/>
        <end position="760"/>
    </location>
</feature>
<organism evidence="14 15">
    <name type="scientific">Stieleria magnilauensis</name>
    <dbReference type="NCBI Taxonomy" id="2527963"/>
    <lineage>
        <taxon>Bacteria</taxon>
        <taxon>Pseudomonadati</taxon>
        <taxon>Planctomycetota</taxon>
        <taxon>Planctomycetia</taxon>
        <taxon>Pirellulales</taxon>
        <taxon>Pirellulaceae</taxon>
        <taxon>Stieleria</taxon>
    </lineage>
</organism>
<evidence type="ECO:0000256" key="11">
    <source>
        <dbReference type="SAM" id="Phobius"/>
    </source>
</evidence>
<dbReference type="InterPro" id="IPR005467">
    <property type="entry name" value="His_kinase_dom"/>
</dbReference>
<dbReference type="InterPro" id="IPR004358">
    <property type="entry name" value="Sig_transdc_His_kin-like_C"/>
</dbReference>
<evidence type="ECO:0000256" key="5">
    <source>
        <dbReference type="ARBA" id="ARBA00022679"/>
    </source>
</evidence>
<evidence type="ECO:0000259" key="12">
    <source>
        <dbReference type="PROSITE" id="PS50109"/>
    </source>
</evidence>
<dbReference type="EC" id="2.7.13.3" evidence="3"/>
<evidence type="ECO:0000313" key="14">
    <source>
        <dbReference type="EMBL" id="QDV88207.1"/>
    </source>
</evidence>
<keyword evidence="8" id="KW-0067">ATP-binding</keyword>
<dbReference type="InterPro" id="IPR003594">
    <property type="entry name" value="HATPase_dom"/>
</dbReference>
<feature type="transmembrane region" description="Helical" evidence="11">
    <location>
        <begin position="385"/>
        <end position="405"/>
    </location>
</feature>
<dbReference type="PANTHER" id="PTHR43065:SF10">
    <property type="entry name" value="PEROXIDE STRESS-ACTIVATED HISTIDINE KINASE MAK3"/>
    <property type="match status" value="1"/>
</dbReference>
<dbReference type="GO" id="GO:0004673">
    <property type="term" value="F:protein histidine kinase activity"/>
    <property type="evidence" value="ECO:0007669"/>
    <property type="project" value="UniProtKB-EC"/>
</dbReference>
<keyword evidence="11" id="KW-0812">Transmembrane</keyword>
<sequence length="760" mass="82743">MSTRSPFSHDPPTADEPSTGAASDGAGETIREATGEASPGRLKDGRREPGVGSDETAATKQTKRSARDSPERDGTSGDRDESIPTLSASQFESEHSQSLRSKLVLALALMLGVVVSIDEIVRQKVIAPEFANLERVAALKDTNRVLSAINTEVEFLSETAAQDAIRIDLHLRAQNGGDPAEQLATALPLGMLGQGKRVEWAAITRPDGRWTWLATTPPDSADQAPSTRPDVADLVFPGIAERIAAQRDEPSGSDDADTVRGMTRGSDGQLYLFAAVPLHHHTNGSSLRNTRGKADWQAPASFYVVGRQFGDAVMTDLQQRTSVLFSVRPLLHDATLKQSIEVEPTDSSLLCVQWPLLSPSGNPLAELTVHLPREVTSRSNRTTAFARYLSLCGACASLLLLLLLLQRIVIGRIERIREHTEQIARTGIISEATSAPVLRVAGHDEIGQLAQSFDRMRTRLGDAQRRLSDASHAAGMSLVADTVIHNVGNVLTNVNSLIETATRRVESLRIEPLEKLASRLRQDDVDVALQRATPDYLQRLSATLEDDKDDLAALLQTLNDNIQHIHQVIRDQRRHANQPIKWAHLDVNGVIAEAVRCSQARLEKDNVSVDFKREDVVHIWTDRSLLLQILINIITNAGNATQDIRHRQPTLTIDLIRNQSTVQLQFRDNGCGMDEATLARVFDAHFTTRQSGSGLGLHFCAIAMKRIGGAIHAESDGPDRGATFILEVPVVKPSDESDPGHSSQDPDLVGTATGSTGSHR</sequence>
<dbReference type="PANTHER" id="PTHR43065">
    <property type="entry name" value="SENSOR HISTIDINE KINASE"/>
    <property type="match status" value="1"/>
</dbReference>
<keyword evidence="11" id="KW-0472">Membrane</keyword>
<dbReference type="PROSITE" id="PS50885">
    <property type="entry name" value="HAMP"/>
    <property type="match status" value="1"/>
</dbReference>
<dbReference type="EMBL" id="CP036432">
    <property type="protein sequence ID" value="QDV88207.1"/>
    <property type="molecule type" value="Genomic_DNA"/>
</dbReference>
<evidence type="ECO:0000256" key="2">
    <source>
        <dbReference type="ARBA" id="ARBA00004370"/>
    </source>
</evidence>
<evidence type="ECO:0000256" key="7">
    <source>
        <dbReference type="ARBA" id="ARBA00022777"/>
    </source>
</evidence>
<evidence type="ECO:0000256" key="6">
    <source>
        <dbReference type="ARBA" id="ARBA00022741"/>
    </source>
</evidence>
<proteinExistence type="predicted"/>
<keyword evidence="9" id="KW-0902">Two-component regulatory system</keyword>
<feature type="region of interest" description="Disordered" evidence="10">
    <location>
        <begin position="1"/>
        <end position="94"/>
    </location>
</feature>
<feature type="domain" description="Histidine kinase" evidence="12">
    <location>
        <begin position="526"/>
        <end position="732"/>
    </location>
</feature>
<dbReference type="Proteomes" id="UP000318081">
    <property type="component" value="Chromosome"/>
</dbReference>
<evidence type="ECO:0000256" key="10">
    <source>
        <dbReference type="SAM" id="MobiDB-lite"/>
    </source>
</evidence>
<dbReference type="InterPro" id="IPR036890">
    <property type="entry name" value="HATPase_C_sf"/>
</dbReference>
<dbReference type="PROSITE" id="PS50109">
    <property type="entry name" value="HIS_KIN"/>
    <property type="match status" value="1"/>
</dbReference>
<dbReference type="CDD" id="cd06225">
    <property type="entry name" value="HAMP"/>
    <property type="match status" value="1"/>
</dbReference>
<dbReference type="RefSeq" id="WP_145220347.1">
    <property type="nucleotide sequence ID" value="NZ_CP036432.1"/>
</dbReference>
<dbReference type="Pfam" id="PF00672">
    <property type="entry name" value="HAMP"/>
    <property type="match status" value="1"/>
</dbReference>